<evidence type="ECO:0000256" key="4">
    <source>
        <dbReference type="ARBA" id="ARBA00022827"/>
    </source>
</evidence>
<comment type="similarity">
    <text evidence="2">Belongs to the FAD-dependent oxidoreductase family.</text>
</comment>
<keyword evidence="8" id="KW-1185">Reference proteome</keyword>
<accession>A0A1I6H4M4</accession>
<dbReference type="PANTHER" id="PTHR43429">
    <property type="entry name" value="PYRIDINE NUCLEOTIDE-DISULFIDE OXIDOREDUCTASE DOMAIN-CONTAINING"/>
    <property type="match status" value="1"/>
</dbReference>
<dbReference type="Pfam" id="PF07992">
    <property type="entry name" value="Pyr_redox_2"/>
    <property type="match status" value="1"/>
</dbReference>
<evidence type="ECO:0000259" key="5">
    <source>
        <dbReference type="Pfam" id="PF07992"/>
    </source>
</evidence>
<dbReference type="PRINTS" id="PR00368">
    <property type="entry name" value="FADPNR"/>
</dbReference>
<dbReference type="InterPro" id="IPR016156">
    <property type="entry name" value="FAD/NAD-linked_Rdtase_dimer_sf"/>
</dbReference>
<dbReference type="AlphaFoldDB" id="A0A1I6H4M4"/>
<evidence type="ECO:0000256" key="1">
    <source>
        <dbReference type="ARBA" id="ARBA00001974"/>
    </source>
</evidence>
<dbReference type="InterPro" id="IPR023753">
    <property type="entry name" value="FAD/NAD-binding_dom"/>
</dbReference>
<sequence>MKEQRESVLVICGHGMVSQRLLESLCRGQDRPFDRIVVFNGERADAYNRIQLSVLLAGDTDEAAMTLQSENWFRDRGITVCNGESVVAIDRQSRTVTTATGRVQHYSHLVLATGAEPAKPQLPGADLRGVMTFRDLDDARSLIDTARYQRRAVVIGGGFLGLETADGLRQRGMAVTLLHRSDHLLNRQLDPVGGALLQQHMEARGINVLTGTSPKALLGRSRVRAVQLDNDTLISTDLVVFATGITPRAQLAREAGLACDRGILVDSQLRTSDPFIRALGECCQLEDVTFGLVEPGYQQADVLAEVLASTAEGRDCGAAYTPVDTPTRLKISGVPIFSCGQISADQDTESVIWQDHEHNHYCRLLIRNQRLAGAVLLGDTRDGPWYSQRIQQQDDISRYRDHIAFGKHYCEAAA</sequence>
<evidence type="ECO:0000313" key="7">
    <source>
        <dbReference type="EMBL" id="SFR49231.1"/>
    </source>
</evidence>
<evidence type="ECO:0000259" key="6">
    <source>
        <dbReference type="Pfam" id="PF18267"/>
    </source>
</evidence>
<gene>
    <name evidence="7" type="ORF">SAMN04488073_2250</name>
</gene>
<dbReference type="SUPFAM" id="SSF51905">
    <property type="entry name" value="FAD/NAD(P)-binding domain"/>
    <property type="match status" value="2"/>
</dbReference>
<dbReference type="Gene3D" id="3.30.390.30">
    <property type="match status" value="1"/>
</dbReference>
<dbReference type="EMBL" id="FOYV01000001">
    <property type="protein sequence ID" value="SFR49231.1"/>
    <property type="molecule type" value="Genomic_DNA"/>
</dbReference>
<reference evidence="8" key="1">
    <citation type="submission" date="2016-10" db="EMBL/GenBank/DDBJ databases">
        <authorList>
            <person name="Varghese N."/>
            <person name="Submissions S."/>
        </authorList>
    </citation>
    <scope>NUCLEOTIDE SEQUENCE [LARGE SCALE GENOMIC DNA]</scope>
    <source>
        <strain evidence="8">CGMCC 1.6294</strain>
    </source>
</reference>
<feature type="domain" description="FAD/NAD(P)-binding" evidence="5">
    <location>
        <begin position="35"/>
        <end position="292"/>
    </location>
</feature>
<dbReference type="InterPro" id="IPR050260">
    <property type="entry name" value="FAD-bd_OxRdtase"/>
</dbReference>
<keyword evidence="4" id="KW-0274">FAD</keyword>
<dbReference type="Gene3D" id="3.50.50.60">
    <property type="entry name" value="FAD/NAD(P)-binding domain"/>
    <property type="match status" value="2"/>
</dbReference>
<comment type="cofactor">
    <cofactor evidence="1">
        <name>FAD</name>
        <dbReference type="ChEBI" id="CHEBI:57692"/>
    </cofactor>
</comment>
<dbReference type="InterPro" id="IPR036188">
    <property type="entry name" value="FAD/NAD-bd_sf"/>
</dbReference>
<feature type="domain" description="NADH-rubredoxin oxidoreductase C-terminal" evidence="6">
    <location>
        <begin position="327"/>
        <end position="393"/>
    </location>
</feature>
<keyword evidence="3" id="KW-0285">Flavoprotein</keyword>
<evidence type="ECO:0000313" key="8">
    <source>
        <dbReference type="Proteomes" id="UP000199290"/>
    </source>
</evidence>
<dbReference type="GO" id="GO:0016491">
    <property type="term" value="F:oxidoreductase activity"/>
    <property type="evidence" value="ECO:0007669"/>
    <property type="project" value="InterPro"/>
</dbReference>
<evidence type="ECO:0000256" key="2">
    <source>
        <dbReference type="ARBA" id="ARBA00006442"/>
    </source>
</evidence>
<dbReference type="Proteomes" id="UP000199290">
    <property type="component" value="Unassembled WGS sequence"/>
</dbReference>
<evidence type="ECO:0000256" key="3">
    <source>
        <dbReference type="ARBA" id="ARBA00022630"/>
    </source>
</evidence>
<dbReference type="STRING" id="375760.SAMN04488073_2250"/>
<dbReference type="PRINTS" id="PR00411">
    <property type="entry name" value="PNDRDTASEI"/>
</dbReference>
<dbReference type="Pfam" id="PF18267">
    <property type="entry name" value="Rubredoxin_C"/>
    <property type="match status" value="1"/>
</dbReference>
<proteinExistence type="inferred from homology"/>
<dbReference type="InterPro" id="IPR041575">
    <property type="entry name" value="Rubredoxin_C"/>
</dbReference>
<dbReference type="PANTHER" id="PTHR43429:SF3">
    <property type="entry name" value="NITRITE REDUCTASE [NAD(P)H]"/>
    <property type="match status" value="1"/>
</dbReference>
<organism evidence="7 8">
    <name type="scientific">Marinobacter gudaonensis</name>
    <dbReference type="NCBI Taxonomy" id="375760"/>
    <lineage>
        <taxon>Bacteria</taxon>
        <taxon>Pseudomonadati</taxon>
        <taxon>Pseudomonadota</taxon>
        <taxon>Gammaproteobacteria</taxon>
        <taxon>Pseudomonadales</taxon>
        <taxon>Marinobacteraceae</taxon>
        <taxon>Marinobacter</taxon>
    </lineage>
</organism>
<name>A0A1I6H4M4_9GAMM</name>
<protein>
    <submittedName>
        <fullName evidence="7">Nitrite reductase (NADH) large subunit</fullName>
    </submittedName>
</protein>